<evidence type="ECO:0000313" key="5">
    <source>
        <dbReference type="EMBL" id="KAJ4470479.1"/>
    </source>
</evidence>
<dbReference type="SMART" id="SM00717">
    <property type="entry name" value="SANT"/>
    <property type="match status" value="3"/>
</dbReference>
<dbReference type="PANTHER" id="PTHR45614">
    <property type="entry name" value="MYB PROTEIN-RELATED"/>
    <property type="match status" value="1"/>
</dbReference>
<feature type="domain" description="Myb-like" evidence="2">
    <location>
        <begin position="5"/>
        <end position="57"/>
    </location>
</feature>
<dbReference type="Proteomes" id="UP001150217">
    <property type="component" value="Unassembled WGS sequence"/>
</dbReference>
<feature type="domain" description="GST C-terminal" evidence="3">
    <location>
        <begin position="357"/>
        <end position="483"/>
    </location>
</feature>
<feature type="domain" description="HTH myb-type" evidence="4">
    <location>
        <begin position="117"/>
        <end position="167"/>
    </location>
</feature>
<keyword evidence="6" id="KW-1185">Reference proteome</keyword>
<evidence type="ECO:0000259" key="3">
    <source>
        <dbReference type="PROSITE" id="PS50405"/>
    </source>
</evidence>
<dbReference type="SUPFAM" id="SSF46689">
    <property type="entry name" value="Homeodomain-like"/>
    <property type="match status" value="2"/>
</dbReference>
<dbReference type="InterPro" id="IPR009057">
    <property type="entry name" value="Homeodomain-like_sf"/>
</dbReference>
<evidence type="ECO:0000313" key="6">
    <source>
        <dbReference type="Proteomes" id="UP001150217"/>
    </source>
</evidence>
<dbReference type="PROSITE" id="PS51294">
    <property type="entry name" value="HTH_MYB"/>
    <property type="match status" value="3"/>
</dbReference>
<dbReference type="SUPFAM" id="SSF52833">
    <property type="entry name" value="Thioredoxin-like"/>
    <property type="match status" value="1"/>
</dbReference>
<evidence type="ECO:0000259" key="4">
    <source>
        <dbReference type="PROSITE" id="PS51294"/>
    </source>
</evidence>
<dbReference type="PANTHER" id="PTHR45614:SF199">
    <property type="entry name" value="MYB-LIKE TRANSCRIPTION FACTOR (EUROFUNG)-RELATED"/>
    <property type="match status" value="1"/>
</dbReference>
<dbReference type="Gene3D" id="1.20.1050.10">
    <property type="match status" value="1"/>
</dbReference>
<dbReference type="Pfam" id="PF13921">
    <property type="entry name" value="Myb_DNA-bind_6"/>
    <property type="match status" value="1"/>
</dbReference>
<dbReference type="CDD" id="cd00167">
    <property type="entry name" value="SANT"/>
    <property type="match status" value="3"/>
</dbReference>
<dbReference type="InterPro" id="IPR050560">
    <property type="entry name" value="MYB_TF"/>
</dbReference>
<protein>
    <recommendedName>
        <fullName evidence="7">Glutathione S-transferase</fullName>
    </recommendedName>
</protein>
<dbReference type="PROSITE" id="PS50405">
    <property type="entry name" value="GST_CTER"/>
    <property type="match status" value="1"/>
</dbReference>
<feature type="domain" description="HTH myb-type" evidence="4">
    <location>
        <begin position="1"/>
        <end position="56"/>
    </location>
</feature>
<dbReference type="Pfam" id="PF00249">
    <property type="entry name" value="Myb_DNA-binding"/>
    <property type="match status" value="1"/>
</dbReference>
<evidence type="ECO:0008006" key="7">
    <source>
        <dbReference type="Google" id="ProtNLM"/>
    </source>
</evidence>
<dbReference type="Gene3D" id="1.10.10.60">
    <property type="entry name" value="Homeodomain-like"/>
    <property type="match status" value="3"/>
</dbReference>
<dbReference type="PROSITE" id="PS50090">
    <property type="entry name" value="MYB_LIKE"/>
    <property type="match status" value="3"/>
</dbReference>
<dbReference type="InterPro" id="IPR036282">
    <property type="entry name" value="Glutathione-S-Trfase_C_sf"/>
</dbReference>
<dbReference type="InterPro" id="IPR010987">
    <property type="entry name" value="Glutathione-S-Trfase_C-like"/>
</dbReference>
<proteinExistence type="predicted"/>
<sequence>MLARQRRAWTLEEDQQLIEAVKREGLKSHKPLNWCNISKNIPNRSNKDCRKRWISTHAGAEVKITKGAWSEEEDDQLRAGVQAFGPRWCRIAQMVPGRNSDQCAKRWKDTLDPAIDRSKWTSEEDELLLKVVNEIGRKWARVVKQYFPGRTGLAAKNRYNCLVNPRRSSLSRDILFPVSAISSPSGEWNASSSSTTPSASTSSPISPISPYYSGSDPTSTLYTSELDLNLSTMIHDALTSASLAQLNDALFDFRTISPVQCENLLLDNFELSLQEQRSGSMLKLYGSSRCCSTARIAVVLHEKQIGYELHPLHPTNSDAQPHIDDNGILLHGCRNICQYLATRYPERGTKLIPDSSDTQATELFGQAKYAENQSFEPFAKNALYETIMKRQQGFLPSDAIGGSALQELSNNIEGYESILGCRKYLAGNEISLVDLYHLPYGEMLCNVGIDVLLTKGPNVSRWWADISSRPSWLTIRNGVPSKG</sequence>
<dbReference type="Gene3D" id="3.40.30.10">
    <property type="entry name" value="Glutaredoxin"/>
    <property type="match status" value="1"/>
</dbReference>
<feature type="region of interest" description="Disordered" evidence="1">
    <location>
        <begin position="183"/>
        <end position="205"/>
    </location>
</feature>
<dbReference type="InterPro" id="IPR036249">
    <property type="entry name" value="Thioredoxin-like_sf"/>
</dbReference>
<name>A0ABQ8V854_9AGAR</name>
<dbReference type="EMBL" id="JANVFT010000091">
    <property type="protein sequence ID" value="KAJ4470479.1"/>
    <property type="molecule type" value="Genomic_DNA"/>
</dbReference>
<accession>A0ABQ8V854</accession>
<evidence type="ECO:0000259" key="2">
    <source>
        <dbReference type="PROSITE" id="PS50090"/>
    </source>
</evidence>
<feature type="domain" description="HTH myb-type" evidence="4">
    <location>
        <begin position="61"/>
        <end position="115"/>
    </location>
</feature>
<dbReference type="InterPro" id="IPR017930">
    <property type="entry name" value="Myb_dom"/>
</dbReference>
<dbReference type="SUPFAM" id="SSF47616">
    <property type="entry name" value="GST C-terminal domain-like"/>
    <property type="match status" value="1"/>
</dbReference>
<organism evidence="5 6">
    <name type="scientific">Lentinula lateritia</name>
    <dbReference type="NCBI Taxonomy" id="40482"/>
    <lineage>
        <taxon>Eukaryota</taxon>
        <taxon>Fungi</taxon>
        <taxon>Dikarya</taxon>
        <taxon>Basidiomycota</taxon>
        <taxon>Agaricomycotina</taxon>
        <taxon>Agaricomycetes</taxon>
        <taxon>Agaricomycetidae</taxon>
        <taxon>Agaricales</taxon>
        <taxon>Marasmiineae</taxon>
        <taxon>Omphalotaceae</taxon>
        <taxon>Lentinula</taxon>
    </lineage>
</organism>
<feature type="compositionally biased region" description="Low complexity" evidence="1">
    <location>
        <begin position="190"/>
        <end position="205"/>
    </location>
</feature>
<dbReference type="Pfam" id="PF00043">
    <property type="entry name" value="GST_C"/>
    <property type="match status" value="1"/>
</dbReference>
<evidence type="ECO:0000256" key="1">
    <source>
        <dbReference type="SAM" id="MobiDB-lite"/>
    </source>
</evidence>
<comment type="caution">
    <text evidence="5">The sequence shown here is derived from an EMBL/GenBank/DDBJ whole genome shotgun (WGS) entry which is preliminary data.</text>
</comment>
<feature type="domain" description="Myb-like" evidence="2">
    <location>
        <begin position="112"/>
        <end position="163"/>
    </location>
</feature>
<reference evidence="5" key="1">
    <citation type="submission" date="2022-08" db="EMBL/GenBank/DDBJ databases">
        <title>A Global Phylogenomic Analysis of the Shiitake Genus Lentinula.</title>
        <authorList>
            <consortium name="DOE Joint Genome Institute"/>
            <person name="Sierra-Patev S."/>
            <person name="Min B."/>
            <person name="Naranjo-Ortiz M."/>
            <person name="Looney B."/>
            <person name="Konkel Z."/>
            <person name="Slot J.C."/>
            <person name="Sakamoto Y."/>
            <person name="Steenwyk J.L."/>
            <person name="Rokas A."/>
            <person name="Carro J."/>
            <person name="Camarero S."/>
            <person name="Ferreira P."/>
            <person name="Molpeceres G."/>
            <person name="Ruiz-Duenas F.J."/>
            <person name="Serrano A."/>
            <person name="Henrissat B."/>
            <person name="Drula E."/>
            <person name="Hughes K.W."/>
            <person name="Mata J.L."/>
            <person name="Ishikawa N.K."/>
            <person name="Vargas-Isla R."/>
            <person name="Ushijima S."/>
            <person name="Smith C.A."/>
            <person name="Ahrendt S."/>
            <person name="Andreopoulos W."/>
            <person name="He G."/>
            <person name="Labutti K."/>
            <person name="Lipzen A."/>
            <person name="Ng V."/>
            <person name="Riley R."/>
            <person name="Sandor L."/>
            <person name="Barry K."/>
            <person name="Martinez A.T."/>
            <person name="Xiao Y."/>
            <person name="Gibbons J.G."/>
            <person name="Terashima K."/>
            <person name="Grigoriev I.V."/>
            <person name="Hibbett D.S."/>
        </authorList>
    </citation>
    <scope>NUCLEOTIDE SEQUENCE</scope>
    <source>
        <strain evidence="5">RHP3577 ss4</strain>
    </source>
</reference>
<dbReference type="InterPro" id="IPR004046">
    <property type="entry name" value="GST_C"/>
</dbReference>
<dbReference type="InterPro" id="IPR001005">
    <property type="entry name" value="SANT/Myb"/>
</dbReference>
<feature type="domain" description="Myb-like" evidence="2">
    <location>
        <begin position="61"/>
        <end position="111"/>
    </location>
</feature>
<gene>
    <name evidence="5" type="ORF">C8R41DRAFT_889150</name>
</gene>